<organism evidence="2 3">
    <name type="scientific">Geodia barretti</name>
    <name type="common">Barrett's horny sponge</name>
    <dbReference type="NCBI Taxonomy" id="519541"/>
    <lineage>
        <taxon>Eukaryota</taxon>
        <taxon>Metazoa</taxon>
        <taxon>Porifera</taxon>
        <taxon>Demospongiae</taxon>
        <taxon>Heteroscleromorpha</taxon>
        <taxon>Tetractinellida</taxon>
        <taxon>Astrophorina</taxon>
        <taxon>Geodiidae</taxon>
        <taxon>Geodia</taxon>
    </lineage>
</organism>
<proteinExistence type="predicted"/>
<evidence type="ECO:0000313" key="2">
    <source>
        <dbReference type="EMBL" id="CAI7995546.1"/>
    </source>
</evidence>
<dbReference type="EMBL" id="CASHTH010000248">
    <property type="protein sequence ID" value="CAI7995546.1"/>
    <property type="molecule type" value="Genomic_DNA"/>
</dbReference>
<dbReference type="AlphaFoldDB" id="A0AA35QX40"/>
<comment type="caution">
    <text evidence="2">The sequence shown here is derived from an EMBL/GenBank/DDBJ whole genome shotgun (WGS) entry which is preliminary data.</text>
</comment>
<keyword evidence="1" id="KW-1133">Transmembrane helix</keyword>
<name>A0AA35QX40_GEOBA</name>
<accession>A0AA35QX40</accession>
<keyword evidence="3" id="KW-1185">Reference proteome</keyword>
<feature type="transmembrane region" description="Helical" evidence="1">
    <location>
        <begin position="109"/>
        <end position="134"/>
    </location>
</feature>
<evidence type="ECO:0000313" key="3">
    <source>
        <dbReference type="Proteomes" id="UP001174909"/>
    </source>
</evidence>
<reference evidence="2" key="1">
    <citation type="submission" date="2023-03" db="EMBL/GenBank/DDBJ databases">
        <authorList>
            <person name="Steffen K."/>
            <person name="Cardenas P."/>
        </authorList>
    </citation>
    <scope>NUCLEOTIDE SEQUENCE</scope>
</reference>
<dbReference type="Proteomes" id="UP001174909">
    <property type="component" value="Unassembled WGS sequence"/>
</dbReference>
<feature type="transmembrane region" description="Helical" evidence="1">
    <location>
        <begin position="74"/>
        <end position="97"/>
    </location>
</feature>
<protein>
    <submittedName>
        <fullName evidence="2">Neuralized-like protein 4</fullName>
    </submittedName>
</protein>
<gene>
    <name evidence="2" type="ORF">GBAR_LOCUS1712</name>
</gene>
<keyword evidence="1" id="KW-0472">Membrane</keyword>
<evidence type="ECO:0000256" key="1">
    <source>
        <dbReference type="SAM" id="Phobius"/>
    </source>
</evidence>
<keyword evidence="1" id="KW-0812">Transmembrane</keyword>
<sequence>MGAKLCVENKTNISVAVLLEQISVRYWARVPPHSMVLWHPDKFHVDQGIYTIRAVDASSQTFESPDMRREAAKAVGGGVLMGVGGAVFLTGLALIVVPGLGVVLTGIGGAMAFVGGAGATGAGVASAISANAAVKRGVGIRRCKIVVNSEFDEGVMKLNLEKVNYDEDDENDSRTTILIKERDGITPTQDCAQCVRKRYFETLNIPGTYLDRSYDRCFCKSCAEARRDGMFIETGDPPERVAVPDGCMMFGVKLSPQATNEDIFNKWHGCYHGTSPENIMKILKIGRLLKPGDVDPEGSQRTPGRGRFTEATAPRGHDVNQYFFTPSLKYTMYGNLYAAARSYEDHETGKTYYVRTILQVRVKPDSYKKDRQTMGASGEIDELFSNDEIEWSTNREGVHYIFGILVHMTTEEE</sequence>